<feature type="domain" description="FLYWCH-type" evidence="4">
    <location>
        <begin position="26"/>
        <end position="69"/>
    </location>
</feature>
<name>A0A914QW18_9BILA</name>
<dbReference type="GO" id="GO:0008270">
    <property type="term" value="F:zinc ion binding"/>
    <property type="evidence" value="ECO:0007669"/>
    <property type="project" value="UniProtKB-KW"/>
</dbReference>
<dbReference type="Proteomes" id="UP000887578">
    <property type="component" value="Unplaced"/>
</dbReference>
<accession>A0A914QW18</accession>
<evidence type="ECO:0000259" key="4">
    <source>
        <dbReference type="Pfam" id="PF04500"/>
    </source>
</evidence>
<evidence type="ECO:0000256" key="2">
    <source>
        <dbReference type="ARBA" id="ARBA00022771"/>
    </source>
</evidence>
<organism evidence="5 6">
    <name type="scientific">Panagrolaimus davidi</name>
    <dbReference type="NCBI Taxonomy" id="227884"/>
    <lineage>
        <taxon>Eukaryota</taxon>
        <taxon>Metazoa</taxon>
        <taxon>Ecdysozoa</taxon>
        <taxon>Nematoda</taxon>
        <taxon>Chromadorea</taxon>
        <taxon>Rhabditida</taxon>
        <taxon>Tylenchina</taxon>
        <taxon>Panagrolaimomorpha</taxon>
        <taxon>Panagrolaimoidea</taxon>
        <taxon>Panagrolaimidae</taxon>
        <taxon>Panagrolaimus</taxon>
    </lineage>
</organism>
<evidence type="ECO:0000313" key="5">
    <source>
        <dbReference type="Proteomes" id="UP000887578"/>
    </source>
</evidence>
<keyword evidence="2" id="KW-0863">Zinc-finger</keyword>
<dbReference type="Gene3D" id="2.20.25.240">
    <property type="match status" value="1"/>
</dbReference>
<proteinExistence type="predicted"/>
<keyword evidence="3" id="KW-0862">Zinc</keyword>
<keyword evidence="1" id="KW-0479">Metal-binding</keyword>
<dbReference type="Pfam" id="PF04500">
    <property type="entry name" value="FLYWCH"/>
    <property type="match status" value="1"/>
</dbReference>
<dbReference type="WBParaSite" id="PDA_v2.g6040.t1">
    <property type="protein sequence ID" value="PDA_v2.g6040.t1"/>
    <property type="gene ID" value="PDA_v2.g6040"/>
</dbReference>
<protein>
    <submittedName>
        <fullName evidence="6">FLYWCH-type domain-containing protein</fullName>
    </submittedName>
</protein>
<sequence length="79" mass="8980">MDAMNIEEEETFAVNDPIKLTDTRVKKPVAQVGGYEYKFNHAAKTTGRFYWRCTKNGTLKFRAVIYTDEATDGSPVTEI</sequence>
<dbReference type="AlphaFoldDB" id="A0A914QW18"/>
<keyword evidence="5" id="KW-1185">Reference proteome</keyword>
<reference evidence="6" key="1">
    <citation type="submission" date="2022-11" db="UniProtKB">
        <authorList>
            <consortium name="WormBaseParasite"/>
        </authorList>
    </citation>
    <scope>IDENTIFICATION</scope>
</reference>
<evidence type="ECO:0000256" key="1">
    <source>
        <dbReference type="ARBA" id="ARBA00022723"/>
    </source>
</evidence>
<evidence type="ECO:0000313" key="6">
    <source>
        <dbReference type="WBParaSite" id="PDA_v2.g6040.t1"/>
    </source>
</evidence>
<dbReference type="InterPro" id="IPR007588">
    <property type="entry name" value="Znf_FLYWCH"/>
</dbReference>
<evidence type="ECO:0000256" key="3">
    <source>
        <dbReference type="ARBA" id="ARBA00022833"/>
    </source>
</evidence>